<evidence type="ECO:0008006" key="3">
    <source>
        <dbReference type="Google" id="ProtNLM"/>
    </source>
</evidence>
<reference evidence="1 2" key="1">
    <citation type="submission" date="2012-10" db="EMBL/GenBank/DDBJ databases">
        <authorList>
            <person name="Zafar N."/>
            <person name="Inman J."/>
            <person name="Hall N."/>
            <person name="Lorenzi H."/>
            <person name="Caler E."/>
        </authorList>
    </citation>
    <scope>NUCLEOTIDE SEQUENCE [LARGE SCALE GENOMIC DNA]</scope>
    <source>
        <strain evidence="1 2">IP1</strain>
    </source>
</reference>
<protein>
    <recommendedName>
        <fullName evidence="3">C-CAP/cofactor C-like domain-containing protein</fullName>
    </recommendedName>
</protein>
<sequence length="911" mass="106119">MVRLEMCYQMQVVLYLPRLLDVFIFSQVNHTASVAVSSLQVNPWFTNYQDIEKFYRIYSPPTINCNFLQITIETMKKAVYIRNCLMTSKMLETMTPDFFDKFPAFFIEKEYEDVLAALRDKYFDNAVYFLSLFPKKRVSFSIKSFVEIIKKWKSHQYDKTHFPKTIYLRFKWFFLVSDILSPTDTVTSDDLNVIESAAKEFSCQIIIDWSSARKNMLSNVINMKSCEHYSHTYTTDFIEYFKPLLKDGEITFIPFKTDEVQDLHISQIEQTVGLCAPKHIKFMSEKVVLDLTNLNLPECVECFEILPEDTMHSHQMPPFQCILPKMMKYNEFKAKKAHIKFGGVLDSIKKVVLEQNISFENIQTDENNEKILFPFINVEELRVMSTRFVAPKLDNLKRLTINYSNGLNLYINKECAKNIELKYLRNAHITIDAEIQKEYSFENCYESQFTFLNAQSNTLKINLILCEKNSIVSKCDAFELISLEKCKDVNLVENVENTNDIFHVKKVVLFKSKFVNDLSLCAETVVLKLLNDELSTTFNDVKDLILISVNNCDLSKNVIKLDTLNLSLCDNLKFTFNNSTLKKVTISTSENVVFFGNFRISEKVIITENSKVEFPSKITKIEKVNFRDEVEKFDFPKIAPTNRNDYFREKNKEIVLHKNNTTINNGVFPIMKISSKIEVVFYFKISNFFGHQIDYSGVLFDTFVFENCEFENEEDGVDSIFESYVYRPYDDLYARQVEIINTLYFWVNAMSITKYVKIRESKGIIFMHQVNVKKVEIVNSEITTKATEDSTVSVCKIDNGMIRNNGLLEVCSNMLYAKNLTLIYNEWQCYAINKIIQLKAMEVHLEDSECVHISLTKNKEAKVVLKNCQKVDVVINNSANVQTEQCDEIEIFDSQSKLIQKLPGFKFDNQN</sequence>
<proteinExistence type="predicted"/>
<dbReference type="VEuPathDB" id="AmoebaDB:EIN_360750"/>
<organism evidence="1 2">
    <name type="scientific">Entamoeba invadens IP1</name>
    <dbReference type="NCBI Taxonomy" id="370355"/>
    <lineage>
        <taxon>Eukaryota</taxon>
        <taxon>Amoebozoa</taxon>
        <taxon>Evosea</taxon>
        <taxon>Archamoebae</taxon>
        <taxon>Mastigamoebida</taxon>
        <taxon>Entamoebidae</taxon>
        <taxon>Entamoeba</taxon>
    </lineage>
</organism>
<keyword evidence="2" id="KW-1185">Reference proteome</keyword>
<dbReference type="Proteomes" id="UP000014680">
    <property type="component" value="Unassembled WGS sequence"/>
</dbReference>
<dbReference type="OrthoDB" id="31391at2759"/>
<gene>
    <name evidence="1" type="ORF">EIN_360750</name>
</gene>
<dbReference type="GeneID" id="14889848"/>
<dbReference type="EMBL" id="KB206483">
    <property type="protein sequence ID" value="ELP90912.1"/>
    <property type="molecule type" value="Genomic_DNA"/>
</dbReference>
<evidence type="ECO:0000313" key="1">
    <source>
        <dbReference type="EMBL" id="ELP90912.1"/>
    </source>
</evidence>
<dbReference type="RefSeq" id="XP_004257683.1">
    <property type="nucleotide sequence ID" value="XM_004257635.1"/>
</dbReference>
<dbReference type="KEGG" id="eiv:EIN_360750"/>
<evidence type="ECO:0000313" key="2">
    <source>
        <dbReference type="Proteomes" id="UP000014680"/>
    </source>
</evidence>
<dbReference type="AlphaFoldDB" id="A0A0A1U7S2"/>
<name>A0A0A1U7S2_ENTIV</name>
<accession>A0A0A1U7S2</accession>